<accession>A0ABR9QIE8</accession>
<evidence type="ECO:0000313" key="1">
    <source>
        <dbReference type="EMBL" id="MBE4908268.1"/>
    </source>
</evidence>
<proteinExistence type="predicted"/>
<dbReference type="EMBL" id="JADCLJ010000019">
    <property type="protein sequence ID" value="MBE4908268.1"/>
    <property type="molecule type" value="Genomic_DNA"/>
</dbReference>
<dbReference type="RefSeq" id="WP_193535790.1">
    <property type="nucleotide sequence ID" value="NZ_JADCLJ010000019.1"/>
</dbReference>
<sequence>MTDKDIPMQELLFDETGTSEVNEQLHNAYFSGFVDQYHVLNSTAVNSEEEEI</sequence>
<protein>
    <submittedName>
        <fullName evidence="1">Uncharacterized protein</fullName>
    </submittedName>
</protein>
<evidence type="ECO:0000313" key="2">
    <source>
        <dbReference type="Proteomes" id="UP001516662"/>
    </source>
</evidence>
<keyword evidence="2" id="KW-1185">Reference proteome</keyword>
<dbReference type="Proteomes" id="UP001516662">
    <property type="component" value="Unassembled WGS sequence"/>
</dbReference>
<reference evidence="1 2" key="1">
    <citation type="submission" date="2020-10" db="EMBL/GenBank/DDBJ databases">
        <title>Bacillus sp. HD4P25, an endophyte from a halophyte.</title>
        <authorList>
            <person name="Sun J.-Q."/>
        </authorList>
    </citation>
    <scope>NUCLEOTIDE SEQUENCE [LARGE SCALE GENOMIC DNA]</scope>
    <source>
        <strain evidence="1 2">YIM 93174</strain>
    </source>
</reference>
<gene>
    <name evidence="1" type="ORF">IMZ08_09390</name>
</gene>
<comment type="caution">
    <text evidence="1">The sequence shown here is derived from an EMBL/GenBank/DDBJ whole genome shotgun (WGS) entry which is preliminary data.</text>
</comment>
<organism evidence="1 2">
    <name type="scientific">Litchfieldia luteola</name>
    <dbReference type="NCBI Taxonomy" id="682179"/>
    <lineage>
        <taxon>Bacteria</taxon>
        <taxon>Bacillati</taxon>
        <taxon>Bacillota</taxon>
        <taxon>Bacilli</taxon>
        <taxon>Bacillales</taxon>
        <taxon>Bacillaceae</taxon>
        <taxon>Litchfieldia</taxon>
    </lineage>
</organism>
<name>A0ABR9QIE8_9BACI</name>